<gene>
    <name evidence="2" type="ORF">K460DRAFT_367598</name>
</gene>
<keyword evidence="3" id="KW-1185">Reference proteome</keyword>
<feature type="signal peptide" evidence="1">
    <location>
        <begin position="1"/>
        <end position="23"/>
    </location>
</feature>
<proteinExistence type="predicted"/>
<evidence type="ECO:0000256" key="1">
    <source>
        <dbReference type="SAM" id="SignalP"/>
    </source>
</evidence>
<feature type="chain" id="PRO_5040479932" description="Secreted protein" evidence="1">
    <location>
        <begin position="24"/>
        <end position="83"/>
    </location>
</feature>
<name>A0A9P4LA40_9PLEO</name>
<dbReference type="EMBL" id="ML976616">
    <property type="protein sequence ID" value="KAF1846844.1"/>
    <property type="molecule type" value="Genomic_DNA"/>
</dbReference>
<reference evidence="2" key="1">
    <citation type="submission" date="2020-01" db="EMBL/GenBank/DDBJ databases">
        <authorList>
            <consortium name="DOE Joint Genome Institute"/>
            <person name="Haridas S."/>
            <person name="Albert R."/>
            <person name="Binder M."/>
            <person name="Bloem J."/>
            <person name="Labutti K."/>
            <person name="Salamov A."/>
            <person name="Andreopoulos B."/>
            <person name="Baker S.E."/>
            <person name="Barry K."/>
            <person name="Bills G."/>
            <person name="Bluhm B.H."/>
            <person name="Cannon C."/>
            <person name="Castanera R."/>
            <person name="Culley D.E."/>
            <person name="Daum C."/>
            <person name="Ezra D."/>
            <person name="Gonzalez J.B."/>
            <person name="Henrissat B."/>
            <person name="Kuo A."/>
            <person name="Liang C."/>
            <person name="Lipzen A."/>
            <person name="Lutzoni F."/>
            <person name="Magnuson J."/>
            <person name="Mondo S."/>
            <person name="Nolan M."/>
            <person name="Ohm R."/>
            <person name="Pangilinan J."/>
            <person name="Park H.-J."/>
            <person name="Ramirez L."/>
            <person name="Alfaro M."/>
            <person name="Sun H."/>
            <person name="Tritt A."/>
            <person name="Yoshinaga Y."/>
            <person name="Zwiers L.-H."/>
            <person name="Turgeon B.G."/>
            <person name="Goodwin S.B."/>
            <person name="Spatafora J.W."/>
            <person name="Crous P.W."/>
            <person name="Grigoriev I.V."/>
        </authorList>
    </citation>
    <scope>NUCLEOTIDE SEQUENCE</scope>
    <source>
        <strain evidence="2">CBS 394.84</strain>
    </source>
</reference>
<sequence>MFRWLRWVRLFEGCWRLMGLMEAVCWGVGVEEAGAGTRLGSKVSFGLGLFQSAQRGKATRYPQYMELIDIWPCKSCFGLVTSA</sequence>
<evidence type="ECO:0008006" key="4">
    <source>
        <dbReference type="Google" id="ProtNLM"/>
    </source>
</evidence>
<protein>
    <recommendedName>
        <fullName evidence="4">Secreted protein</fullName>
    </recommendedName>
</protein>
<dbReference type="Proteomes" id="UP000800039">
    <property type="component" value="Unassembled WGS sequence"/>
</dbReference>
<organism evidence="2 3">
    <name type="scientific">Cucurbitaria berberidis CBS 394.84</name>
    <dbReference type="NCBI Taxonomy" id="1168544"/>
    <lineage>
        <taxon>Eukaryota</taxon>
        <taxon>Fungi</taxon>
        <taxon>Dikarya</taxon>
        <taxon>Ascomycota</taxon>
        <taxon>Pezizomycotina</taxon>
        <taxon>Dothideomycetes</taxon>
        <taxon>Pleosporomycetidae</taxon>
        <taxon>Pleosporales</taxon>
        <taxon>Pleosporineae</taxon>
        <taxon>Cucurbitariaceae</taxon>
        <taxon>Cucurbitaria</taxon>
    </lineage>
</organism>
<comment type="caution">
    <text evidence="2">The sequence shown here is derived from an EMBL/GenBank/DDBJ whole genome shotgun (WGS) entry which is preliminary data.</text>
</comment>
<evidence type="ECO:0000313" key="3">
    <source>
        <dbReference type="Proteomes" id="UP000800039"/>
    </source>
</evidence>
<dbReference type="AlphaFoldDB" id="A0A9P4LA40"/>
<dbReference type="GeneID" id="63850854"/>
<evidence type="ECO:0000313" key="2">
    <source>
        <dbReference type="EMBL" id="KAF1846844.1"/>
    </source>
</evidence>
<keyword evidence="1" id="KW-0732">Signal</keyword>
<dbReference type="RefSeq" id="XP_040789407.1">
    <property type="nucleotide sequence ID" value="XM_040933603.1"/>
</dbReference>
<accession>A0A9P4LA40</accession>